<gene>
    <name evidence="2" type="primary">MC009.2R</name>
</gene>
<accession>A0A858A349</accession>
<protein>
    <submittedName>
        <fullName evidence="2">MC009.2R</fullName>
    </submittedName>
</protein>
<dbReference type="EMBL" id="MN931748">
    <property type="protein sequence ID" value="QHW17806.1"/>
    <property type="molecule type" value="Genomic_DNA"/>
</dbReference>
<evidence type="ECO:0000256" key="1">
    <source>
        <dbReference type="SAM" id="MobiDB-lite"/>
    </source>
</evidence>
<reference evidence="2" key="1">
    <citation type="submission" date="2020-01" db="EMBL/GenBank/DDBJ databases">
        <title>Global genomic diversity of Molluscum contagiosum virus.</title>
        <authorList>
            <person name="Zorec T.M."/>
            <person name="Skubic L."/>
            <person name="Hosnjak L."/>
            <person name="Trcko K."/>
            <person name="Poljak M."/>
        </authorList>
    </citation>
    <scope>NUCLEOTIDE SEQUENCE</scope>
    <source>
        <strain evidence="2">MCV1_P05S01A</strain>
        <strain evidence="3">MCV1_P05S02A</strain>
    </source>
</reference>
<evidence type="ECO:0000313" key="2">
    <source>
        <dbReference type="EMBL" id="QHW17806.1"/>
    </source>
</evidence>
<name>A0A858A349_9POXV</name>
<proteinExistence type="predicted"/>
<evidence type="ECO:0000313" key="3">
    <source>
        <dbReference type="EMBL" id="QHW17985.1"/>
    </source>
</evidence>
<organism evidence="2 4">
    <name type="scientific">Molluscum contagiosum virus</name>
    <dbReference type="NCBI Taxonomy" id="10279"/>
    <lineage>
        <taxon>Viruses</taxon>
        <taxon>Varidnaviria</taxon>
        <taxon>Bamfordvirae</taxon>
        <taxon>Nucleocytoviricota</taxon>
        <taxon>Pokkesviricetes</taxon>
        <taxon>Chitovirales</taxon>
        <taxon>Poxviridae</taxon>
        <taxon>Chordopoxvirinae</taxon>
        <taxon>Molluscipoxvirus</taxon>
        <taxon>Molluscipoxvirus molluscum</taxon>
    </lineage>
</organism>
<sequence length="161" mass="18198">MHVVSLSNCLADDTETKTQNLTHALHTHSAHRAAPPDERRARPRPAHHHKIAVIFSVWRRPRRGGTAASTNAKKDRLSTRLRCVYKKRKELWHVAAARSCAAASTRTAADTPSNKHTHLCRELPLRTRQCRGHRTCHATAARRRHSCVTPVRGHARELSSR</sequence>
<feature type="region of interest" description="Disordered" evidence="1">
    <location>
        <begin position="24"/>
        <end position="46"/>
    </location>
</feature>
<dbReference type="Proteomes" id="UP000619037">
    <property type="component" value="Segment"/>
</dbReference>
<dbReference type="EMBL" id="MN931749">
    <property type="protein sequence ID" value="QHW17985.1"/>
    <property type="molecule type" value="Genomic_DNA"/>
</dbReference>
<evidence type="ECO:0000313" key="4">
    <source>
        <dbReference type="Proteomes" id="UP000619037"/>
    </source>
</evidence>
<dbReference type="Proteomes" id="UP000630645">
    <property type="component" value="Segment"/>
</dbReference>